<feature type="transmembrane region" description="Helical" evidence="1">
    <location>
        <begin position="60"/>
        <end position="77"/>
    </location>
</feature>
<feature type="transmembrane region" description="Helical" evidence="1">
    <location>
        <begin position="89"/>
        <end position="111"/>
    </location>
</feature>
<dbReference type="OrthoDB" id="155010at2"/>
<dbReference type="PANTHER" id="PTHR39200">
    <property type="entry name" value="HYPOTHETICAL EXPORTED PROTEIN"/>
    <property type="match status" value="1"/>
</dbReference>
<dbReference type="EMBL" id="AP012029">
    <property type="protein sequence ID" value="BAJ64812.1"/>
    <property type="molecule type" value="Genomic_DNA"/>
</dbReference>
<evidence type="ECO:0000313" key="4">
    <source>
        <dbReference type="Proteomes" id="UP000008922"/>
    </source>
</evidence>
<dbReference type="InParanoid" id="E8N169"/>
<dbReference type="RefSeq" id="WP_013561159.1">
    <property type="nucleotide sequence ID" value="NC_014960.1"/>
</dbReference>
<gene>
    <name evidence="3" type="ordered locus">ANT_27860</name>
</gene>
<proteinExistence type="predicted"/>
<feature type="transmembrane region" description="Helical" evidence="1">
    <location>
        <begin position="188"/>
        <end position="209"/>
    </location>
</feature>
<accession>E8N169</accession>
<keyword evidence="1" id="KW-0472">Membrane</keyword>
<dbReference type="AlphaFoldDB" id="E8N169"/>
<feature type="transmembrane region" description="Helical" evidence="1">
    <location>
        <begin position="33"/>
        <end position="53"/>
    </location>
</feature>
<keyword evidence="4" id="KW-1185">Reference proteome</keyword>
<organism evidence="3 4">
    <name type="scientific">Anaerolinea thermophila (strain DSM 14523 / JCM 11388 / NBRC 100420 / UNI-1)</name>
    <dbReference type="NCBI Taxonomy" id="926569"/>
    <lineage>
        <taxon>Bacteria</taxon>
        <taxon>Bacillati</taxon>
        <taxon>Chloroflexota</taxon>
        <taxon>Anaerolineae</taxon>
        <taxon>Anaerolineales</taxon>
        <taxon>Anaerolineaceae</taxon>
        <taxon>Anaerolinea</taxon>
    </lineage>
</organism>
<evidence type="ECO:0000256" key="1">
    <source>
        <dbReference type="SAM" id="Phobius"/>
    </source>
</evidence>
<keyword evidence="1" id="KW-0812">Transmembrane</keyword>
<keyword evidence="1" id="KW-1133">Transmembrane helix</keyword>
<feature type="transmembrane region" description="Helical" evidence="1">
    <location>
        <begin position="123"/>
        <end position="147"/>
    </location>
</feature>
<sequence>MNDSRARIVLSVLLILMGLAFLAFEVAGWAGITLTWPLGIIAVGGLLFLAMLFGGRGLGVLAIPASIVTMLGAIFWVQERFDLYQTWAYAWALIIVSVGFGLLIYGLWSNLPEMRRSGWKTMQVGIILFLIFGAIFELLFSLVGVGARLGGGLFWALILAGLGVLLLAIRLSRFILRRGEAGGEWDFFWPLMFITFGVLWLLVSVSALPSQNLTAIFRLWPAFLVVFGLLVLVGHRYPLANLALGLITAAVIVWAVWTGAAARLPVRSGLLFIPSISAQGSVTEVITGNGQMASETREVRGVSSLLVEGASEVTLVQGAKEELVIEADENLLPYLTSRLVAGKLVLGIQPGVGISPTRSIRYRLTVKSLNEIEASGASKIMLDGWEGKDLSLRIEGASEFSLKGLTVDRLEVTIDGLGKVTAAGIAPALDVEISGSGTLDAGDLRTERADVRVDGLGNVTLWVTDELETRISGAGSVAYYGSPRVKPRNDGLATLRSLGEK</sequence>
<feature type="transmembrane region" description="Helical" evidence="1">
    <location>
        <begin position="153"/>
        <end position="176"/>
    </location>
</feature>
<dbReference type="KEGG" id="atm:ANT_27860"/>
<dbReference type="Pfam" id="PF10988">
    <property type="entry name" value="DUF2807"/>
    <property type="match status" value="1"/>
</dbReference>
<dbReference type="HOGENOM" id="CLU_543642_0_0_0"/>
<feature type="domain" description="Putative auto-transporter adhesin head GIN" evidence="2">
    <location>
        <begin position="306"/>
        <end position="483"/>
    </location>
</feature>
<evidence type="ECO:0000259" key="2">
    <source>
        <dbReference type="Pfam" id="PF10988"/>
    </source>
</evidence>
<feature type="transmembrane region" description="Helical" evidence="1">
    <location>
        <begin position="215"/>
        <end position="232"/>
    </location>
</feature>
<reference evidence="3 4" key="1">
    <citation type="submission" date="2010-12" db="EMBL/GenBank/DDBJ databases">
        <title>Whole genome sequence of Anaerolinea thermophila UNI-1.</title>
        <authorList>
            <person name="Narita-Yamada S."/>
            <person name="Kishi E."/>
            <person name="Watanabe Y."/>
            <person name="Takasaki K."/>
            <person name="Ankai A."/>
            <person name="Oguchi A."/>
            <person name="Fukui S."/>
            <person name="Takahashi M."/>
            <person name="Yashiro I."/>
            <person name="Hosoyama A."/>
            <person name="Sekiguchi Y."/>
            <person name="Hanada S."/>
            <person name="Fujita N."/>
        </authorList>
    </citation>
    <scope>NUCLEOTIDE SEQUENCE [LARGE SCALE GENOMIC DNA]</scope>
    <source>
        <strain evidence="4">DSM 14523 / JCM 11388 / NBRC 100420 / UNI-1</strain>
    </source>
</reference>
<protein>
    <submittedName>
        <fullName evidence="3">Hypothetical membrane protein</fullName>
    </submittedName>
</protein>
<dbReference type="PANTHER" id="PTHR39200:SF1">
    <property type="entry name" value="AUTO-TRANSPORTER ADHESIN HEAD GIN DOMAIN-CONTAINING PROTEIN-RELATED"/>
    <property type="match status" value="1"/>
</dbReference>
<dbReference type="Proteomes" id="UP000008922">
    <property type="component" value="Chromosome"/>
</dbReference>
<feature type="transmembrane region" description="Helical" evidence="1">
    <location>
        <begin position="239"/>
        <end position="257"/>
    </location>
</feature>
<dbReference type="InterPro" id="IPR021255">
    <property type="entry name" value="DUF2807"/>
</dbReference>
<dbReference type="Gene3D" id="2.160.20.120">
    <property type="match status" value="1"/>
</dbReference>
<dbReference type="STRING" id="926569.ANT_27860"/>
<dbReference type="eggNOG" id="COG3595">
    <property type="taxonomic scope" value="Bacteria"/>
</dbReference>
<name>E8N169_ANATU</name>
<evidence type="ECO:0000313" key="3">
    <source>
        <dbReference type="EMBL" id="BAJ64812.1"/>
    </source>
</evidence>